<dbReference type="PANTHER" id="PTHR10285">
    <property type="entry name" value="URIDINE KINASE"/>
    <property type="match status" value="1"/>
</dbReference>
<dbReference type="InterPro" id="IPR027417">
    <property type="entry name" value="P-loop_NTPase"/>
</dbReference>
<organism evidence="1">
    <name type="scientific">hydrothermal vent metagenome</name>
    <dbReference type="NCBI Taxonomy" id="652676"/>
    <lineage>
        <taxon>unclassified sequences</taxon>
        <taxon>metagenomes</taxon>
        <taxon>ecological metagenomes</taxon>
    </lineage>
</organism>
<proteinExistence type="predicted"/>
<dbReference type="EMBL" id="UOFI01000204">
    <property type="protein sequence ID" value="VAW70683.1"/>
    <property type="molecule type" value="Genomic_DNA"/>
</dbReference>
<dbReference type="Gene3D" id="3.40.50.300">
    <property type="entry name" value="P-loop containing nucleotide triphosphate hydrolases"/>
    <property type="match status" value="1"/>
</dbReference>
<dbReference type="SUPFAM" id="SSF52540">
    <property type="entry name" value="P-loop containing nucleoside triphosphate hydrolases"/>
    <property type="match status" value="1"/>
</dbReference>
<gene>
    <name evidence="1" type="ORF">MNBD_GAMMA09-2876</name>
</gene>
<sequence length="329" mass="38146">MVKQKNNNDSLWPSKYQLLSRAQLHKLADKLLSDYQSLLQAEEIPNNSVLTHLLTDLFIPMAAWLIRAEKMTPLVIGINGPQGSGKSTLCKILKMILEQGFEKSVVSLSIDDLYLTKAQRKKLADEIHPLFSTRGVPATHDVKMGISIIKQLMENGQSDCLIPEFNKSTDERSAESRWRRFTGNCDIILFEGWCVGTKAQQKKQLQIPVNQLEREEDPKGIWRNYINLKLQGEYSELFSYLDTLIMFTVPSFNKVLEWRKLQEEKLRKKSANNQNKTMNDNEVERFIMYFERLTRHTLNEMPGRCDIELQLGNDHQIKNVVTQLIKKYN</sequence>
<name>A0A3B0Y2N6_9ZZZZ</name>
<dbReference type="GO" id="GO:0008887">
    <property type="term" value="F:glycerate kinase activity"/>
    <property type="evidence" value="ECO:0007669"/>
    <property type="project" value="UniProtKB-EC"/>
</dbReference>
<accession>A0A3B0Y2N6</accession>
<reference evidence="1" key="1">
    <citation type="submission" date="2018-06" db="EMBL/GenBank/DDBJ databases">
        <authorList>
            <person name="Zhirakovskaya E."/>
        </authorList>
    </citation>
    <scope>NUCLEOTIDE SEQUENCE</scope>
</reference>
<dbReference type="AlphaFoldDB" id="A0A3B0Y2N6"/>
<dbReference type="EC" id="2.7.1.31" evidence="1"/>
<protein>
    <submittedName>
        <fullName evidence="1">D-glycerate 3-kinase, plant type</fullName>
        <ecNumber evidence="1">2.7.1.31</ecNumber>
    </submittedName>
</protein>
<keyword evidence="1" id="KW-0808">Transferase</keyword>
<keyword evidence="1" id="KW-0418">Kinase</keyword>
<evidence type="ECO:0000313" key="1">
    <source>
        <dbReference type="EMBL" id="VAW70683.1"/>
    </source>
</evidence>